<name>A0ABU5KER9_9ACTN</name>
<dbReference type="Proteomes" id="UP001291999">
    <property type="component" value="Unassembled WGS sequence"/>
</dbReference>
<reference evidence="2 3" key="1">
    <citation type="submission" date="2023-11" db="EMBL/GenBank/DDBJ databases">
        <title>Novel species in genus Nocardioides.</title>
        <authorList>
            <person name="Zhou H."/>
        </authorList>
    </citation>
    <scope>NUCLEOTIDE SEQUENCE [LARGE SCALE GENOMIC DNA]</scope>
    <source>
        <strain evidence="2 3">S-58</strain>
    </source>
</reference>
<dbReference type="SUPFAM" id="SSF51556">
    <property type="entry name" value="Metallo-dependent hydrolases"/>
    <property type="match status" value="1"/>
</dbReference>
<sequence>MSGPLVIDAHVHIGTGDGLRGPWDTEGSLPVYLRRARPAGIRGAVVMAPLTSDYPRANADIARLITRPGFLGYLFVNTRTEAGHVDERVAVAVRRGFCGIKVHAHDARITREVAEAARRWALPVLYDPAGDTATVEMVARAYPDVAWVIPHLSSFADDWKAQCAFVDQLVRIPNVFTDTSGVRYHDLLEDAVRRAGPRKVLFGSDGPFLHPAVELAKARTLPVDRDGLADVLAGNVLRLTAPARQRFRARRGRRVAHRRAVTT</sequence>
<proteinExistence type="predicted"/>
<evidence type="ECO:0000313" key="2">
    <source>
        <dbReference type="EMBL" id="MDZ5663462.1"/>
    </source>
</evidence>
<dbReference type="EMBL" id="JAXQPW010000007">
    <property type="protein sequence ID" value="MDZ5663462.1"/>
    <property type="molecule type" value="Genomic_DNA"/>
</dbReference>
<dbReference type="Pfam" id="PF04909">
    <property type="entry name" value="Amidohydro_2"/>
    <property type="match status" value="1"/>
</dbReference>
<dbReference type="RefSeq" id="WP_322425258.1">
    <property type="nucleotide sequence ID" value="NZ_JAXQPW010000007.1"/>
</dbReference>
<organism evidence="2 3">
    <name type="scientific">Nocardioides renjunii</name>
    <dbReference type="NCBI Taxonomy" id="3095075"/>
    <lineage>
        <taxon>Bacteria</taxon>
        <taxon>Bacillati</taxon>
        <taxon>Actinomycetota</taxon>
        <taxon>Actinomycetes</taxon>
        <taxon>Propionibacteriales</taxon>
        <taxon>Nocardioidaceae</taxon>
        <taxon>Nocardioides</taxon>
    </lineage>
</organism>
<comment type="caution">
    <text evidence="2">The sequence shown here is derived from an EMBL/GenBank/DDBJ whole genome shotgun (WGS) entry which is preliminary data.</text>
</comment>
<dbReference type="InterPro" id="IPR006680">
    <property type="entry name" value="Amidohydro-rel"/>
</dbReference>
<dbReference type="InterPro" id="IPR032466">
    <property type="entry name" value="Metal_Hydrolase"/>
</dbReference>
<feature type="domain" description="Amidohydrolase-related" evidence="1">
    <location>
        <begin position="7"/>
        <end position="238"/>
    </location>
</feature>
<accession>A0ABU5KER9</accession>
<keyword evidence="3" id="KW-1185">Reference proteome</keyword>
<gene>
    <name evidence="2" type="ORF">SFC79_16940</name>
</gene>
<dbReference type="Gene3D" id="3.20.20.140">
    <property type="entry name" value="Metal-dependent hydrolases"/>
    <property type="match status" value="1"/>
</dbReference>
<evidence type="ECO:0000313" key="3">
    <source>
        <dbReference type="Proteomes" id="UP001291999"/>
    </source>
</evidence>
<evidence type="ECO:0000259" key="1">
    <source>
        <dbReference type="Pfam" id="PF04909"/>
    </source>
</evidence>
<protein>
    <submittedName>
        <fullName evidence="2">Amidohydrolase family protein</fullName>
    </submittedName>
</protein>